<name>A0A5N7CK38_PETAA</name>
<keyword evidence="4 6" id="KW-0472">Membrane</keyword>
<dbReference type="PANTHER" id="PTHR33048:SF160">
    <property type="entry name" value="SAT4 FAMILY MEMBRANE PROTEIN"/>
    <property type="match status" value="1"/>
</dbReference>
<dbReference type="EMBL" id="ML735222">
    <property type="protein sequence ID" value="KAE8394581.1"/>
    <property type="molecule type" value="Genomic_DNA"/>
</dbReference>
<evidence type="ECO:0000256" key="3">
    <source>
        <dbReference type="ARBA" id="ARBA00022989"/>
    </source>
</evidence>
<protein>
    <recommendedName>
        <fullName evidence="7">Rhodopsin domain-containing protein</fullName>
    </recommendedName>
</protein>
<keyword evidence="3 6" id="KW-1133">Transmembrane helix</keyword>
<dbReference type="AlphaFoldDB" id="A0A5N7CK38"/>
<feature type="transmembrane region" description="Helical" evidence="6">
    <location>
        <begin position="97"/>
        <end position="118"/>
    </location>
</feature>
<feature type="transmembrane region" description="Helical" evidence="6">
    <location>
        <begin position="125"/>
        <end position="143"/>
    </location>
</feature>
<organism evidence="8">
    <name type="scientific">Petromyces alliaceus</name>
    <name type="common">Aspergillus alliaceus</name>
    <dbReference type="NCBI Taxonomy" id="209559"/>
    <lineage>
        <taxon>Eukaryota</taxon>
        <taxon>Fungi</taxon>
        <taxon>Dikarya</taxon>
        <taxon>Ascomycota</taxon>
        <taxon>Pezizomycotina</taxon>
        <taxon>Eurotiomycetes</taxon>
        <taxon>Eurotiomycetidae</taxon>
        <taxon>Eurotiales</taxon>
        <taxon>Aspergillaceae</taxon>
        <taxon>Aspergillus</taxon>
        <taxon>Aspergillus subgen. Circumdati</taxon>
    </lineage>
</organism>
<feature type="transmembrane region" description="Helical" evidence="6">
    <location>
        <begin position="174"/>
        <end position="197"/>
    </location>
</feature>
<proteinExistence type="inferred from homology"/>
<dbReference type="Proteomes" id="UP000326877">
    <property type="component" value="Unassembled WGS sequence"/>
</dbReference>
<keyword evidence="2 6" id="KW-0812">Transmembrane</keyword>
<comment type="subcellular location">
    <subcellularLocation>
        <location evidence="1">Membrane</location>
        <topology evidence="1">Multi-pass membrane protein</topology>
    </subcellularLocation>
</comment>
<accession>A0A5N7CK38</accession>
<feature type="domain" description="Rhodopsin" evidence="7">
    <location>
        <begin position="60"/>
        <end position="217"/>
    </location>
</feature>
<dbReference type="Pfam" id="PF20684">
    <property type="entry name" value="Fung_rhodopsin"/>
    <property type="match status" value="1"/>
</dbReference>
<dbReference type="InterPro" id="IPR052337">
    <property type="entry name" value="SAT4-like"/>
</dbReference>
<dbReference type="OrthoDB" id="5342292at2759"/>
<evidence type="ECO:0000259" key="7">
    <source>
        <dbReference type="Pfam" id="PF20684"/>
    </source>
</evidence>
<evidence type="ECO:0000256" key="6">
    <source>
        <dbReference type="SAM" id="Phobius"/>
    </source>
</evidence>
<evidence type="ECO:0000256" key="4">
    <source>
        <dbReference type="ARBA" id="ARBA00023136"/>
    </source>
</evidence>
<sequence>MNPTHDLTHSPQRWDVITEALRGGRTLLVFWPGYVTLYVICGTLLPKNNPLKEVQLGLIVYAIMTFETGKHGSGLHRWEVAPSDLREFLKLANACQILYGPIIFITKLSILLLFLRVFAPSVKGVTYFFIQLLIWFNFFFYFADTILKIFECTPRSRIWDADVSGHCININGPILVASIFNVVSDFLILFLPIVCVWRLQMTLKKKMCTSAVFVAGIL</sequence>
<feature type="transmembrane region" description="Helical" evidence="6">
    <location>
        <begin position="27"/>
        <end position="45"/>
    </location>
</feature>
<evidence type="ECO:0000256" key="5">
    <source>
        <dbReference type="ARBA" id="ARBA00038359"/>
    </source>
</evidence>
<gene>
    <name evidence="8" type="ORF">BDV23DRAFT_179358</name>
</gene>
<evidence type="ECO:0000313" key="8">
    <source>
        <dbReference type="EMBL" id="KAE8394581.1"/>
    </source>
</evidence>
<dbReference type="InterPro" id="IPR049326">
    <property type="entry name" value="Rhodopsin_dom_fungi"/>
</dbReference>
<dbReference type="GO" id="GO:0016020">
    <property type="term" value="C:membrane"/>
    <property type="evidence" value="ECO:0007669"/>
    <property type="project" value="UniProtKB-SubCell"/>
</dbReference>
<reference evidence="8" key="1">
    <citation type="submission" date="2019-04" db="EMBL/GenBank/DDBJ databases">
        <title>Friends and foes A comparative genomics studyof 23 Aspergillus species from section Flavi.</title>
        <authorList>
            <consortium name="DOE Joint Genome Institute"/>
            <person name="Kjaerbolling I."/>
            <person name="Vesth T."/>
            <person name="Frisvad J.C."/>
            <person name="Nybo J.L."/>
            <person name="Theobald S."/>
            <person name="Kildgaard S."/>
            <person name="Isbrandt T."/>
            <person name="Kuo A."/>
            <person name="Sato A."/>
            <person name="Lyhne E.K."/>
            <person name="Kogle M.E."/>
            <person name="Wiebenga A."/>
            <person name="Kun R.S."/>
            <person name="Lubbers R.J."/>
            <person name="Makela M.R."/>
            <person name="Barry K."/>
            <person name="Chovatia M."/>
            <person name="Clum A."/>
            <person name="Daum C."/>
            <person name="Haridas S."/>
            <person name="He G."/>
            <person name="LaButti K."/>
            <person name="Lipzen A."/>
            <person name="Mondo S."/>
            <person name="Riley R."/>
            <person name="Salamov A."/>
            <person name="Simmons B.A."/>
            <person name="Magnuson J.K."/>
            <person name="Henrissat B."/>
            <person name="Mortensen U.H."/>
            <person name="Larsen T.O."/>
            <person name="Devries R.P."/>
            <person name="Grigoriev I.V."/>
            <person name="Machida M."/>
            <person name="Baker S.E."/>
            <person name="Andersen M.R."/>
        </authorList>
    </citation>
    <scope>NUCLEOTIDE SEQUENCE [LARGE SCALE GENOMIC DNA]</scope>
    <source>
        <strain evidence="8">IBT 14317</strain>
    </source>
</reference>
<comment type="similarity">
    <text evidence="5">Belongs to the SAT4 family.</text>
</comment>
<dbReference type="PANTHER" id="PTHR33048">
    <property type="entry name" value="PTH11-LIKE INTEGRAL MEMBRANE PROTEIN (AFU_ORTHOLOGUE AFUA_5G11245)"/>
    <property type="match status" value="1"/>
</dbReference>
<evidence type="ECO:0000256" key="2">
    <source>
        <dbReference type="ARBA" id="ARBA00022692"/>
    </source>
</evidence>
<evidence type="ECO:0000256" key="1">
    <source>
        <dbReference type="ARBA" id="ARBA00004141"/>
    </source>
</evidence>